<evidence type="ECO:0000313" key="3">
    <source>
        <dbReference type="Proteomes" id="UP001412067"/>
    </source>
</evidence>
<feature type="compositionally biased region" description="Polar residues" evidence="1">
    <location>
        <begin position="72"/>
        <end position="82"/>
    </location>
</feature>
<organism evidence="2 3">
    <name type="scientific">Platanthera guangdongensis</name>
    <dbReference type="NCBI Taxonomy" id="2320717"/>
    <lineage>
        <taxon>Eukaryota</taxon>
        <taxon>Viridiplantae</taxon>
        <taxon>Streptophyta</taxon>
        <taxon>Embryophyta</taxon>
        <taxon>Tracheophyta</taxon>
        <taxon>Spermatophyta</taxon>
        <taxon>Magnoliopsida</taxon>
        <taxon>Liliopsida</taxon>
        <taxon>Asparagales</taxon>
        <taxon>Orchidaceae</taxon>
        <taxon>Orchidoideae</taxon>
        <taxon>Orchideae</taxon>
        <taxon>Orchidinae</taxon>
        <taxon>Platanthera</taxon>
    </lineage>
</organism>
<dbReference type="EMBL" id="JBBWWR010000020">
    <property type="protein sequence ID" value="KAK8939972.1"/>
    <property type="molecule type" value="Genomic_DNA"/>
</dbReference>
<evidence type="ECO:0000313" key="2">
    <source>
        <dbReference type="EMBL" id="KAK8939972.1"/>
    </source>
</evidence>
<sequence length="104" mass="11752">MAFMGNRGDESRNREMMMLLIIKEGRIFRTFFIRRKAGGSPIEVSLESTVETELIPEKENPNLEVTAANDIESPSRNSSLSLTLGPDKDKSESVSILYKLKKNF</sequence>
<dbReference type="Proteomes" id="UP001412067">
    <property type="component" value="Unassembled WGS sequence"/>
</dbReference>
<gene>
    <name evidence="2" type="ORF">KSP40_PGU018052</name>
</gene>
<name>A0ABR2LHQ0_9ASPA</name>
<proteinExistence type="predicted"/>
<accession>A0ABR2LHQ0</accession>
<protein>
    <submittedName>
        <fullName evidence="2">Uncharacterized protein</fullName>
    </submittedName>
</protein>
<feature type="region of interest" description="Disordered" evidence="1">
    <location>
        <begin position="56"/>
        <end position="92"/>
    </location>
</feature>
<comment type="caution">
    <text evidence="2">The sequence shown here is derived from an EMBL/GenBank/DDBJ whole genome shotgun (WGS) entry which is preliminary data.</text>
</comment>
<reference evidence="2 3" key="1">
    <citation type="journal article" date="2022" name="Nat. Plants">
        <title>Genomes of leafy and leafless Platanthera orchids illuminate the evolution of mycoheterotrophy.</title>
        <authorList>
            <person name="Li M.H."/>
            <person name="Liu K.W."/>
            <person name="Li Z."/>
            <person name="Lu H.C."/>
            <person name="Ye Q.L."/>
            <person name="Zhang D."/>
            <person name="Wang J.Y."/>
            <person name="Li Y.F."/>
            <person name="Zhong Z.M."/>
            <person name="Liu X."/>
            <person name="Yu X."/>
            <person name="Liu D.K."/>
            <person name="Tu X.D."/>
            <person name="Liu B."/>
            <person name="Hao Y."/>
            <person name="Liao X.Y."/>
            <person name="Jiang Y.T."/>
            <person name="Sun W.H."/>
            <person name="Chen J."/>
            <person name="Chen Y.Q."/>
            <person name="Ai Y."/>
            <person name="Zhai J.W."/>
            <person name="Wu S.S."/>
            <person name="Zhou Z."/>
            <person name="Hsiao Y.Y."/>
            <person name="Wu W.L."/>
            <person name="Chen Y.Y."/>
            <person name="Lin Y.F."/>
            <person name="Hsu J.L."/>
            <person name="Li C.Y."/>
            <person name="Wang Z.W."/>
            <person name="Zhao X."/>
            <person name="Zhong W.Y."/>
            <person name="Ma X.K."/>
            <person name="Ma L."/>
            <person name="Huang J."/>
            <person name="Chen G.Z."/>
            <person name="Huang M.Z."/>
            <person name="Huang L."/>
            <person name="Peng D.H."/>
            <person name="Luo Y.B."/>
            <person name="Zou S.Q."/>
            <person name="Chen S.P."/>
            <person name="Lan S."/>
            <person name="Tsai W.C."/>
            <person name="Van de Peer Y."/>
            <person name="Liu Z.J."/>
        </authorList>
    </citation>
    <scope>NUCLEOTIDE SEQUENCE [LARGE SCALE GENOMIC DNA]</scope>
    <source>
        <strain evidence="2">Lor288</strain>
    </source>
</reference>
<keyword evidence="3" id="KW-1185">Reference proteome</keyword>
<evidence type="ECO:0000256" key="1">
    <source>
        <dbReference type="SAM" id="MobiDB-lite"/>
    </source>
</evidence>